<evidence type="ECO:0000313" key="6">
    <source>
        <dbReference type="EMBL" id="MDT9000121.1"/>
    </source>
</evidence>
<keyword evidence="2 4" id="KW-0808">Transferase</keyword>
<dbReference type="PROSITE" id="PS00584">
    <property type="entry name" value="PFKB_KINASES_2"/>
    <property type="match status" value="1"/>
</dbReference>
<name>A0ABU3PE01_9BURK</name>
<dbReference type="RefSeq" id="WP_315650671.1">
    <property type="nucleotide sequence ID" value="NZ_JAVXZY010000004.1"/>
</dbReference>
<dbReference type="GO" id="GO:0016301">
    <property type="term" value="F:kinase activity"/>
    <property type="evidence" value="ECO:0007669"/>
    <property type="project" value="UniProtKB-KW"/>
</dbReference>
<dbReference type="PANTHER" id="PTHR10584">
    <property type="entry name" value="SUGAR KINASE"/>
    <property type="match status" value="1"/>
</dbReference>
<evidence type="ECO:0000256" key="3">
    <source>
        <dbReference type="ARBA" id="ARBA00022777"/>
    </source>
</evidence>
<dbReference type="Gene3D" id="3.40.1190.20">
    <property type="match status" value="1"/>
</dbReference>
<dbReference type="SUPFAM" id="SSF53613">
    <property type="entry name" value="Ribokinase-like"/>
    <property type="match status" value="1"/>
</dbReference>
<dbReference type="InterPro" id="IPR011611">
    <property type="entry name" value="PfkB_dom"/>
</dbReference>
<gene>
    <name evidence="6" type="ORF">RQP53_12665</name>
</gene>
<sequence>MDRAHPHLSIVGDLGVDLVMGSIAEWPQVGTELILPRSEMRAGGSGANTALVMRHLGRPVQLIAAVGDDDFGRWLAAQLHGVQADLQTCRSSTTLSVGLMHACGERNFFTTQGHLELMDAAHVRARWQAQPAPRSIALFTGSFLLPGLRAQYAELLREAAQNGYQVALDTGWPSQGWSEALRAELRPWLAHVDHLLINETEALHLAASTELDAAMRHIATLLKPGASLVVKVGAKGAIGLSAGQRIEQGAVPAQVFDSIGAGDSFNAGYLAARLQGADLAQALASGCRVAQAVLARFPRATIAPGELAACLQPAAFNEVAA</sequence>
<feature type="domain" description="Carbohydrate kinase PfkB" evidence="5">
    <location>
        <begin position="36"/>
        <end position="295"/>
    </location>
</feature>
<dbReference type="PROSITE" id="PS00583">
    <property type="entry name" value="PFKB_KINASES_1"/>
    <property type="match status" value="1"/>
</dbReference>
<proteinExistence type="inferred from homology"/>
<dbReference type="InterPro" id="IPR002173">
    <property type="entry name" value="Carboh/pur_kinase_PfkB_CS"/>
</dbReference>
<dbReference type="Pfam" id="PF00294">
    <property type="entry name" value="PfkB"/>
    <property type="match status" value="1"/>
</dbReference>
<dbReference type="InterPro" id="IPR002139">
    <property type="entry name" value="Ribo/fructo_kinase"/>
</dbReference>
<evidence type="ECO:0000256" key="1">
    <source>
        <dbReference type="ARBA" id="ARBA00010688"/>
    </source>
</evidence>
<keyword evidence="3 4" id="KW-0418">Kinase</keyword>
<dbReference type="Proteomes" id="UP001246372">
    <property type="component" value="Unassembled WGS sequence"/>
</dbReference>
<dbReference type="PANTHER" id="PTHR10584:SF166">
    <property type="entry name" value="RIBOKINASE"/>
    <property type="match status" value="1"/>
</dbReference>
<evidence type="ECO:0000256" key="2">
    <source>
        <dbReference type="ARBA" id="ARBA00022679"/>
    </source>
</evidence>
<reference evidence="6" key="1">
    <citation type="submission" date="2023-09" db="EMBL/GenBank/DDBJ databases">
        <title>Paucibacter sp. APW11 Genome sequencing and assembly.</title>
        <authorList>
            <person name="Kim I."/>
        </authorList>
    </citation>
    <scope>NUCLEOTIDE SEQUENCE</scope>
    <source>
        <strain evidence="6">APW11</strain>
    </source>
</reference>
<comment type="caution">
    <text evidence="6">The sequence shown here is derived from an EMBL/GenBank/DDBJ whole genome shotgun (WGS) entry which is preliminary data.</text>
</comment>
<dbReference type="PRINTS" id="PR00990">
    <property type="entry name" value="RIBOKINASE"/>
</dbReference>
<evidence type="ECO:0000259" key="5">
    <source>
        <dbReference type="Pfam" id="PF00294"/>
    </source>
</evidence>
<organism evidence="6 7">
    <name type="scientific">Roseateles aquae</name>
    <dbReference type="NCBI Taxonomy" id="3077235"/>
    <lineage>
        <taxon>Bacteria</taxon>
        <taxon>Pseudomonadati</taxon>
        <taxon>Pseudomonadota</taxon>
        <taxon>Betaproteobacteria</taxon>
        <taxon>Burkholderiales</taxon>
        <taxon>Sphaerotilaceae</taxon>
        <taxon>Roseateles</taxon>
    </lineage>
</organism>
<accession>A0ABU3PE01</accession>
<dbReference type="InterPro" id="IPR029056">
    <property type="entry name" value="Ribokinase-like"/>
</dbReference>
<evidence type="ECO:0000313" key="7">
    <source>
        <dbReference type="Proteomes" id="UP001246372"/>
    </source>
</evidence>
<evidence type="ECO:0000256" key="4">
    <source>
        <dbReference type="RuleBase" id="RU003704"/>
    </source>
</evidence>
<keyword evidence="7" id="KW-1185">Reference proteome</keyword>
<comment type="similarity">
    <text evidence="1 4">Belongs to the carbohydrate kinase PfkB family.</text>
</comment>
<dbReference type="EMBL" id="JAVXZY010000004">
    <property type="protein sequence ID" value="MDT9000121.1"/>
    <property type="molecule type" value="Genomic_DNA"/>
</dbReference>
<protein>
    <submittedName>
        <fullName evidence="6">Carbohydrate kinase family protein</fullName>
    </submittedName>
</protein>